<reference evidence="1 2" key="1">
    <citation type="submission" date="2019-05" db="EMBL/GenBank/DDBJ databases">
        <title>Another draft genome of Portunus trituberculatus and its Hox gene families provides insights of decapod evolution.</title>
        <authorList>
            <person name="Jeong J.-H."/>
            <person name="Song I."/>
            <person name="Kim S."/>
            <person name="Choi T."/>
            <person name="Kim D."/>
            <person name="Ryu S."/>
            <person name="Kim W."/>
        </authorList>
    </citation>
    <scope>NUCLEOTIDE SEQUENCE [LARGE SCALE GENOMIC DNA]</scope>
    <source>
        <tissue evidence="1">Muscle</tissue>
    </source>
</reference>
<accession>A0A5B7JW98</accession>
<gene>
    <name evidence="1" type="ORF">E2C01_094083</name>
</gene>
<name>A0A5B7JW98_PORTR</name>
<protein>
    <submittedName>
        <fullName evidence="1">Uncharacterized protein</fullName>
    </submittedName>
</protein>
<evidence type="ECO:0000313" key="2">
    <source>
        <dbReference type="Proteomes" id="UP000324222"/>
    </source>
</evidence>
<proteinExistence type="predicted"/>
<dbReference type="Proteomes" id="UP000324222">
    <property type="component" value="Unassembled WGS sequence"/>
</dbReference>
<dbReference type="AlphaFoldDB" id="A0A5B7JW98"/>
<sequence>MILCDKGIQLEAFRGKEGGGHRCEPPLALKEDVLGRFLYLFFPSSSPSYAKQRLPDRRDEVRPALAVSSSTPLWLIDTVMTRTCYNCIAA</sequence>
<comment type="caution">
    <text evidence="1">The sequence shown here is derived from an EMBL/GenBank/DDBJ whole genome shotgun (WGS) entry which is preliminary data.</text>
</comment>
<keyword evidence="2" id="KW-1185">Reference proteome</keyword>
<evidence type="ECO:0000313" key="1">
    <source>
        <dbReference type="EMBL" id="MPC98703.1"/>
    </source>
</evidence>
<organism evidence="1 2">
    <name type="scientific">Portunus trituberculatus</name>
    <name type="common">Swimming crab</name>
    <name type="synonym">Neptunus trituberculatus</name>
    <dbReference type="NCBI Taxonomy" id="210409"/>
    <lineage>
        <taxon>Eukaryota</taxon>
        <taxon>Metazoa</taxon>
        <taxon>Ecdysozoa</taxon>
        <taxon>Arthropoda</taxon>
        <taxon>Crustacea</taxon>
        <taxon>Multicrustacea</taxon>
        <taxon>Malacostraca</taxon>
        <taxon>Eumalacostraca</taxon>
        <taxon>Eucarida</taxon>
        <taxon>Decapoda</taxon>
        <taxon>Pleocyemata</taxon>
        <taxon>Brachyura</taxon>
        <taxon>Eubrachyura</taxon>
        <taxon>Portunoidea</taxon>
        <taxon>Portunidae</taxon>
        <taxon>Portuninae</taxon>
        <taxon>Portunus</taxon>
    </lineage>
</organism>
<dbReference type="EMBL" id="VSRR010115228">
    <property type="protein sequence ID" value="MPC98703.1"/>
    <property type="molecule type" value="Genomic_DNA"/>
</dbReference>